<organism evidence="2 3">
    <name type="scientific">Pseudoalteromonas phenolica</name>
    <dbReference type="NCBI Taxonomy" id="161398"/>
    <lineage>
        <taxon>Bacteria</taxon>
        <taxon>Pseudomonadati</taxon>
        <taxon>Pseudomonadota</taxon>
        <taxon>Gammaproteobacteria</taxon>
        <taxon>Alteromonadales</taxon>
        <taxon>Pseudoalteromonadaceae</taxon>
        <taxon>Pseudoalteromonas</taxon>
    </lineage>
</organism>
<evidence type="ECO:0000313" key="2">
    <source>
        <dbReference type="EMBL" id="TLX47937.1"/>
    </source>
</evidence>
<accession>A0A5R9Q6D6</accession>
<feature type="transmembrane region" description="Helical" evidence="1">
    <location>
        <begin position="160"/>
        <end position="184"/>
    </location>
</feature>
<proteinExistence type="predicted"/>
<keyword evidence="1" id="KW-0812">Transmembrane</keyword>
<keyword evidence="1" id="KW-0472">Membrane</keyword>
<dbReference type="RefSeq" id="WP_138479976.1">
    <property type="nucleotide sequence ID" value="NZ_PPSW01000008.1"/>
</dbReference>
<dbReference type="EMBL" id="PPSW01000008">
    <property type="protein sequence ID" value="TLX47937.1"/>
    <property type="molecule type" value="Genomic_DNA"/>
</dbReference>
<feature type="transmembrane region" description="Helical" evidence="1">
    <location>
        <begin position="119"/>
        <end position="140"/>
    </location>
</feature>
<protein>
    <submittedName>
        <fullName evidence="2">DUF1461 domain-containing protein</fullName>
    </submittedName>
</protein>
<evidence type="ECO:0000256" key="1">
    <source>
        <dbReference type="SAM" id="Phobius"/>
    </source>
</evidence>
<dbReference type="Pfam" id="PF07314">
    <property type="entry name" value="Lit"/>
    <property type="match status" value="1"/>
</dbReference>
<keyword evidence="1" id="KW-1133">Transmembrane helix</keyword>
<sequence length="258" mass="29536">MRVLTTLSALLLSLALSFIVSWQAISFVNFAYPVWYHVLEIDKTIAKYGPQNQYRSGFESTSQVQHIQSFEEIAQSIELPLEQVKPALQSIVYSPKGSYLSKPLLHDAEVQHLYDVAVLLNHIQTTCYAAFIISVLLFLLSFQCQTRAQKTVCLRVKDVYLIMLSLLLLGLVLIALIGFEAVFYQLHEWVFPADNQWFFYYQESLMTTLMQAPNLFAYIGGLLLISMLVVQFLTVFVLQRVLSSAMYRKQAYLHQAEA</sequence>
<feature type="transmembrane region" description="Helical" evidence="1">
    <location>
        <begin position="215"/>
        <end position="238"/>
    </location>
</feature>
<dbReference type="AlphaFoldDB" id="A0A5R9Q6D6"/>
<dbReference type="Proteomes" id="UP000309186">
    <property type="component" value="Unassembled WGS sequence"/>
</dbReference>
<reference evidence="2 3" key="1">
    <citation type="submission" date="2018-01" db="EMBL/GenBank/DDBJ databases">
        <title>Co-occurrence of chitin degradation, pigmentation and bioactivity in marine Pseudoalteromonas.</title>
        <authorList>
            <person name="Paulsen S."/>
            <person name="Gram L."/>
            <person name="Machado H."/>
        </authorList>
    </citation>
    <scope>NUCLEOTIDE SEQUENCE [LARGE SCALE GENOMIC DNA]</scope>
    <source>
        <strain evidence="2 3">S3663</strain>
    </source>
</reference>
<comment type="caution">
    <text evidence="2">The sequence shown here is derived from an EMBL/GenBank/DDBJ whole genome shotgun (WGS) entry which is preliminary data.</text>
</comment>
<gene>
    <name evidence="2" type="ORF">C1E24_06790</name>
</gene>
<name>A0A5R9Q6D6_9GAMM</name>
<dbReference type="InterPro" id="IPR010178">
    <property type="entry name" value="Lit"/>
</dbReference>
<evidence type="ECO:0000313" key="3">
    <source>
        <dbReference type="Proteomes" id="UP000309186"/>
    </source>
</evidence>
<dbReference type="OrthoDB" id="7836096at2"/>